<dbReference type="GeneID" id="100755423"/>
<evidence type="ECO:0000256" key="3">
    <source>
        <dbReference type="ARBA" id="ARBA00022676"/>
    </source>
</evidence>
<evidence type="ECO:0000256" key="13">
    <source>
        <dbReference type="RuleBase" id="RU003718"/>
    </source>
</evidence>
<gene>
    <name evidence="16 19" type="primary">LOC100755423</name>
    <name evidence="15" type="ORF">I79_022242</name>
</gene>
<reference evidence="19" key="5">
    <citation type="submission" date="2025-04" db="UniProtKB">
        <authorList>
            <consortium name="RefSeq"/>
        </authorList>
    </citation>
    <scope>IDENTIFICATION</scope>
    <source>
        <strain evidence="19">17A/GY</strain>
        <tissue evidence="19">Liver</tissue>
    </source>
</reference>
<name>G3IET7_CRIGR</name>
<dbReference type="InterPro" id="IPR050271">
    <property type="entry name" value="UDP-glycosyltransferase"/>
</dbReference>
<evidence type="ECO:0000256" key="14">
    <source>
        <dbReference type="RuleBase" id="RU362059"/>
    </source>
</evidence>
<dbReference type="SUPFAM" id="SSF53756">
    <property type="entry name" value="UDP-Glycosyltransferase/glycogen phosphorylase"/>
    <property type="match status" value="1"/>
</dbReference>
<dbReference type="FunFam" id="3.40.50.2000:FF:000001">
    <property type="entry name" value="UDP-glucuronosyltransferase"/>
    <property type="match status" value="1"/>
</dbReference>
<dbReference type="Gene3D" id="3.40.50.2000">
    <property type="entry name" value="Glycogen Phosphorylase B"/>
    <property type="match status" value="2"/>
</dbReference>
<evidence type="ECO:0000313" key="15">
    <source>
        <dbReference type="EMBL" id="EGW13602.1"/>
    </source>
</evidence>
<evidence type="ECO:0000256" key="2">
    <source>
        <dbReference type="ARBA" id="ARBA00009995"/>
    </source>
</evidence>
<protein>
    <recommendedName>
        <fullName evidence="14">UDP-glucuronosyltransferase</fullName>
        <ecNumber evidence="14">2.4.1.17</ecNumber>
    </recommendedName>
</protein>
<keyword evidence="7" id="KW-0256">Endoplasmic reticulum</keyword>
<organism evidence="15 17">
    <name type="scientific">Cricetulus griseus</name>
    <name type="common">Chinese hamster</name>
    <name type="synonym">Cricetulus barabensis griseus</name>
    <dbReference type="NCBI Taxonomy" id="10029"/>
    <lineage>
        <taxon>Eukaryota</taxon>
        <taxon>Metazoa</taxon>
        <taxon>Chordata</taxon>
        <taxon>Craniata</taxon>
        <taxon>Vertebrata</taxon>
        <taxon>Euteleostomi</taxon>
        <taxon>Mammalia</taxon>
        <taxon>Eutheria</taxon>
        <taxon>Euarchontoglires</taxon>
        <taxon>Glires</taxon>
        <taxon>Rodentia</taxon>
        <taxon>Myomorpha</taxon>
        <taxon>Muroidea</taxon>
        <taxon>Cricetidae</taxon>
        <taxon>Cricetinae</taxon>
        <taxon>Cricetulus</taxon>
    </lineage>
</organism>
<evidence type="ECO:0000256" key="12">
    <source>
        <dbReference type="ARBA" id="ARBA00051633"/>
    </source>
</evidence>
<dbReference type="CDD" id="cd03784">
    <property type="entry name" value="GT1_Gtf-like"/>
    <property type="match status" value="1"/>
</dbReference>
<dbReference type="GO" id="GO:0005789">
    <property type="term" value="C:endoplasmic reticulum membrane"/>
    <property type="evidence" value="ECO:0007669"/>
    <property type="project" value="UniProtKB-SubCell"/>
</dbReference>
<dbReference type="AlphaFoldDB" id="G3IET7"/>
<dbReference type="KEGG" id="cge:100755423"/>
<comment type="catalytic activity">
    <reaction evidence="12">
        <text>(E)-ferulate + UDP-alpha-D-glucuronate = (E)-ferulic acid beta-D-glucuronate ester + UDP</text>
        <dbReference type="Rhea" id="RHEA:79955"/>
        <dbReference type="ChEBI" id="CHEBI:29749"/>
        <dbReference type="ChEBI" id="CHEBI:58052"/>
        <dbReference type="ChEBI" id="CHEBI:58223"/>
        <dbReference type="ChEBI" id="CHEBI:231332"/>
    </reaction>
    <physiologicalReaction direction="left-to-right" evidence="12">
        <dbReference type="Rhea" id="RHEA:79956"/>
    </physiologicalReaction>
</comment>
<dbReference type="OrthoDB" id="5835829at2759"/>
<sequence length="535" mass="60235">MAPAGSPASLPLCVCLLLASGFAQAGRLLVVPMDGSHWFTMQSVVEKLIHKGHEVVVIVPEVSWQLSKPLNFTVKTYSISHTLEDLNREFKIFMDAQWKPQHSKLAPLLANPLVTNPAQSFFELLFSHCRDLFNDKKLVEYLKQSSFDAVFLDPFDVCGLTVAKYLSLPSVVFGRAVFCHYLEEGAQCPSPPSYVPRALLKLTDTMTFTERVWNHLAYMMERTFCHAFFKSATDIASEALQTPVTMNDLVSQVSIWLLRTDFMLEVPKPVMPNMVFVGGINCHQGKPISKEFEAYVNASGEHGIVIFSLGSMVSEIPEKKALEIAEALGRIPQTVLWRYTGPKPSNLAKNTILVKWLPQNDLLGHPKTRAFITHSGSHGIYEGICNGIPMVMMPLFGDQMDNAKRMETRGAGISLNVLEMTADDLENALKKVINDKSYKENIMRLSRLHKDRPIEPLDLAVFWVEYVMRHKGAPHLRPAAHDLTWYQYHSLDVIGFLLAIVLTSFFIVYKCCAYGCRKCFGKKGRVKKSHKSKTH</sequence>
<evidence type="ECO:0000256" key="10">
    <source>
        <dbReference type="ARBA" id="ARBA00023180"/>
    </source>
</evidence>
<reference evidence="15" key="2">
    <citation type="submission" date="2011-08" db="EMBL/GenBank/DDBJ databases">
        <title>The genomic sequence of the Chinese hamster ovary CHO-K1 cell line.</title>
        <authorList>
            <person name="Xu X."/>
            <person name="Nagarajan H."/>
            <person name="Lewis N.E."/>
            <person name="Pan S."/>
            <person name="Cai Z."/>
            <person name="Liu X."/>
            <person name="Chen W."/>
            <person name="Xie M."/>
            <person name="Wang W."/>
            <person name="Hammond S."/>
            <person name="Andersen M.R."/>
            <person name="Neff N."/>
            <person name="Passarelli B."/>
            <person name="Koh W."/>
            <person name="Fan C.H."/>
            <person name="Wang J."/>
            <person name="Gui Y."/>
            <person name="Lee K.H."/>
            <person name="Betenbaugh M.J."/>
            <person name="Quake S.R."/>
            <person name="Famili I."/>
            <person name="Palsson B.O."/>
            <person name="Wang J."/>
        </authorList>
    </citation>
    <scope>NUCLEOTIDE SEQUENCE</scope>
</reference>
<evidence type="ECO:0000313" key="16">
    <source>
        <dbReference type="Ensembl" id="ENSCGRP00001001151.1"/>
    </source>
</evidence>
<dbReference type="STRING" id="10029.G3IET7"/>
<dbReference type="RefSeq" id="XP_016836459.1">
    <property type="nucleotide sequence ID" value="XM_016980970.3"/>
</dbReference>
<reference evidence="17" key="1">
    <citation type="journal article" date="2011" name="Nat. Biotechnol.">
        <title>The genomic sequence of the Chinese hamster ovary (CHO)-K1 cell line.</title>
        <authorList>
            <person name="Xu X."/>
            <person name="Nagarajan H."/>
            <person name="Lewis N.E."/>
            <person name="Pan S."/>
            <person name="Cai Z."/>
            <person name="Liu X."/>
            <person name="Chen W."/>
            <person name="Xie M."/>
            <person name="Wang W."/>
            <person name="Hammond S."/>
            <person name="Andersen M.R."/>
            <person name="Neff N."/>
            <person name="Passarelli B."/>
            <person name="Koh W."/>
            <person name="Fan H.C."/>
            <person name="Wang J."/>
            <person name="Gui Y."/>
            <person name="Lee K.H."/>
            <person name="Betenbaugh M.J."/>
            <person name="Quake S.R."/>
            <person name="Famili I."/>
            <person name="Palsson B.O."/>
            <person name="Wang J."/>
        </authorList>
    </citation>
    <scope>NUCLEOTIDE SEQUENCE [LARGE SCALE GENOMIC DNA]</scope>
    <source>
        <strain evidence="17">CHO K1 cell line</strain>
    </source>
</reference>
<dbReference type="Proteomes" id="UP000001075">
    <property type="component" value="Unassembled WGS sequence"/>
</dbReference>
<evidence type="ECO:0000313" key="19">
    <source>
        <dbReference type="RefSeq" id="XP_027253287.1"/>
    </source>
</evidence>
<proteinExistence type="inferred from homology"/>
<dbReference type="InterPro" id="IPR002213">
    <property type="entry name" value="UDP_glucos_trans"/>
</dbReference>
<evidence type="ECO:0000256" key="11">
    <source>
        <dbReference type="ARBA" id="ARBA00049912"/>
    </source>
</evidence>
<evidence type="ECO:0000256" key="8">
    <source>
        <dbReference type="ARBA" id="ARBA00022989"/>
    </source>
</evidence>
<keyword evidence="6 14" id="KW-0732">Signal</keyword>
<dbReference type="FunFam" id="3.40.50.2000:FF:000092">
    <property type="entry name" value="UDP-glucuronosyltransferase"/>
    <property type="match status" value="1"/>
</dbReference>
<accession>G3IET7</accession>
<evidence type="ECO:0000313" key="17">
    <source>
        <dbReference type="Proteomes" id="UP000001075"/>
    </source>
</evidence>
<keyword evidence="8 14" id="KW-1133">Transmembrane helix</keyword>
<dbReference type="GO" id="GO:0015020">
    <property type="term" value="F:glucuronosyltransferase activity"/>
    <property type="evidence" value="ECO:0007669"/>
    <property type="project" value="UniProtKB-EC"/>
</dbReference>
<keyword evidence="9 14" id="KW-0472">Membrane</keyword>
<feature type="signal peptide" evidence="14">
    <location>
        <begin position="1"/>
        <end position="25"/>
    </location>
</feature>
<dbReference type="EC" id="2.4.1.17" evidence="14"/>
<feature type="transmembrane region" description="Helical" evidence="14">
    <location>
        <begin position="493"/>
        <end position="516"/>
    </location>
</feature>
<evidence type="ECO:0000256" key="5">
    <source>
        <dbReference type="ARBA" id="ARBA00022692"/>
    </source>
</evidence>
<evidence type="ECO:0000256" key="6">
    <source>
        <dbReference type="ARBA" id="ARBA00022729"/>
    </source>
</evidence>
<dbReference type="RefSeq" id="XP_027253287.1">
    <property type="nucleotide sequence ID" value="XM_027397486.2"/>
</dbReference>
<dbReference type="Ensembl" id="ENSCGRT00001001175.1">
    <property type="protein sequence ID" value="ENSCGRP00001001151.1"/>
    <property type="gene ID" value="ENSCGRG00001000882.1"/>
</dbReference>
<keyword evidence="10" id="KW-0325">Glycoprotein</keyword>
<keyword evidence="4 13" id="KW-0808">Transferase</keyword>
<evidence type="ECO:0000256" key="7">
    <source>
        <dbReference type="ARBA" id="ARBA00022824"/>
    </source>
</evidence>
<keyword evidence="18" id="KW-1185">Reference proteome</keyword>
<dbReference type="Proteomes" id="UP001108280">
    <property type="component" value="Chromosome 2"/>
</dbReference>
<comment type="subcellular location">
    <subcellularLocation>
        <location evidence="1">Endoplasmic reticulum membrane</location>
        <topology evidence="1">Single-pass membrane protein</topology>
    </subcellularLocation>
    <subcellularLocation>
        <location evidence="14">Membrane</location>
        <topology evidence="14">Single-pass membrane protein</topology>
    </subcellularLocation>
</comment>
<reference evidence="18" key="3">
    <citation type="journal article" date="2018" name="Biotechnol. Bioeng.">
        <title>A reference genome of the Chinese hamster based on a hybrid assembly strategy.</title>
        <authorList>
            <person name="Rupp O."/>
            <person name="MacDonald M.L."/>
            <person name="Li S."/>
            <person name="Dhiman H."/>
            <person name="Polson S."/>
            <person name="Griep S."/>
            <person name="Heffner K."/>
            <person name="Hernandez I."/>
            <person name="Brinkrolf K."/>
            <person name="Jadhav V."/>
            <person name="Samoudi M."/>
            <person name="Hao H."/>
            <person name="Kingham B."/>
            <person name="Goesmann A."/>
            <person name="Betenbaugh M.J."/>
            <person name="Lewis N.E."/>
            <person name="Borth N."/>
            <person name="Lee K.H."/>
        </authorList>
    </citation>
    <scope>NUCLEOTIDE SEQUENCE [LARGE SCALE GENOMIC DNA]</scope>
    <source>
        <strain evidence="18">17A/GY</strain>
    </source>
</reference>
<feature type="chain" id="PRO_5044524236" description="UDP-glucuronosyltransferase" evidence="14">
    <location>
        <begin position="26"/>
        <end position="535"/>
    </location>
</feature>
<keyword evidence="5 14" id="KW-0812">Transmembrane</keyword>
<dbReference type="PROSITE" id="PS00375">
    <property type="entry name" value="UDPGT"/>
    <property type="match status" value="1"/>
</dbReference>
<reference evidence="18" key="4">
    <citation type="journal article" date="2020" name="Biotechnol. Bioeng.">
        <title>Chromosome-scale scaffolds for the Chinese hamster reference genome assembly to facilitate the study of the CHO epigenome.</title>
        <authorList>
            <person name="Hilliard W."/>
            <person name="MacDonald M."/>
            <person name="Lee K.H."/>
        </authorList>
    </citation>
    <scope>NUCLEOTIDE SEQUENCE [LARGE SCALE GENOMIC DNA]</scope>
    <source>
        <strain evidence="18">17A/GY</strain>
    </source>
</reference>
<comment type="catalytic activity">
    <reaction evidence="11">
        <text>glucuronate acceptor + UDP-alpha-D-glucuronate = acceptor beta-D-glucuronoside + UDP + H(+)</text>
        <dbReference type="Rhea" id="RHEA:21032"/>
        <dbReference type="ChEBI" id="CHEBI:15378"/>
        <dbReference type="ChEBI" id="CHEBI:58052"/>
        <dbReference type="ChEBI" id="CHEBI:58223"/>
        <dbReference type="ChEBI" id="CHEBI:132367"/>
        <dbReference type="ChEBI" id="CHEBI:132368"/>
        <dbReference type="EC" id="2.4.1.17"/>
    </reaction>
    <physiologicalReaction direction="left-to-right" evidence="11">
        <dbReference type="Rhea" id="RHEA:21033"/>
    </physiologicalReaction>
</comment>
<dbReference type="PANTHER" id="PTHR48043">
    <property type="entry name" value="EG:EG0003.4 PROTEIN-RELATED"/>
    <property type="match status" value="1"/>
</dbReference>
<evidence type="ECO:0000256" key="4">
    <source>
        <dbReference type="ARBA" id="ARBA00022679"/>
    </source>
</evidence>
<dbReference type="EMBL" id="JH002269">
    <property type="protein sequence ID" value="EGW13602.1"/>
    <property type="molecule type" value="Genomic_DNA"/>
</dbReference>
<dbReference type="Pfam" id="PF00201">
    <property type="entry name" value="UDPGT"/>
    <property type="match status" value="1"/>
</dbReference>
<keyword evidence="3 13" id="KW-0328">Glycosyltransferase</keyword>
<dbReference type="PANTHER" id="PTHR48043:SF161">
    <property type="entry name" value="UDP GLUCURONOSYLTRANSFERASE FAMILY 1 MEMBER A1"/>
    <property type="match status" value="1"/>
</dbReference>
<evidence type="ECO:0000313" key="18">
    <source>
        <dbReference type="Proteomes" id="UP001108280"/>
    </source>
</evidence>
<evidence type="ECO:0000256" key="9">
    <source>
        <dbReference type="ARBA" id="ARBA00023136"/>
    </source>
</evidence>
<reference evidence="16" key="6">
    <citation type="submission" date="2025-05" db="UniProtKB">
        <authorList>
            <consortium name="Ensembl"/>
        </authorList>
    </citation>
    <scope>IDENTIFICATION</scope>
</reference>
<dbReference type="InterPro" id="IPR035595">
    <property type="entry name" value="UDP_glycos_trans_CS"/>
</dbReference>
<comment type="similarity">
    <text evidence="2 13">Belongs to the UDP-glycosyltransferase family.</text>
</comment>
<evidence type="ECO:0000256" key="1">
    <source>
        <dbReference type="ARBA" id="ARBA00004389"/>
    </source>
</evidence>
<dbReference type="Proteomes" id="UP000694386">
    <property type="component" value="Unplaced"/>
</dbReference>